<dbReference type="HOGENOM" id="CLU_127647_0_0_5"/>
<dbReference type="PROSITE" id="PS51257">
    <property type="entry name" value="PROKAR_LIPOPROTEIN"/>
    <property type="match status" value="1"/>
</dbReference>
<evidence type="ECO:0008006" key="3">
    <source>
        <dbReference type="Google" id="ProtNLM"/>
    </source>
</evidence>
<gene>
    <name evidence="1" type="ORF">METH_09885</name>
</gene>
<sequence length="155" mass="16578">MCKDRSIMAALVLLLGTAACGPVPVYYRQGADVSLLQSDELGCAAQALRDAPVANQIRQHPPVFYPGRKVCSGGSCYYRPGYWADGGIYTVDVNKPLRQRLEKSCMATKGYQQIALKRCTRPNPAAVAGPQLAPLSDASCAQRNKDGSTSIRTGG</sequence>
<accession>V9VQD8</accession>
<evidence type="ECO:0000313" key="2">
    <source>
        <dbReference type="Proteomes" id="UP000018780"/>
    </source>
</evidence>
<name>V9VQD8_9RHOB</name>
<proteinExistence type="predicted"/>
<keyword evidence="2" id="KW-1185">Reference proteome</keyword>
<reference evidence="1 2" key="1">
    <citation type="submission" date="2013-09" db="EMBL/GenBank/DDBJ databases">
        <authorList>
            <consortium name="DOE Joint Genome Institute"/>
            <person name="Klenk H.-P."/>
            <person name="Huntemann M."/>
            <person name="Han J."/>
            <person name="Chen A."/>
            <person name="Kyrpides N."/>
            <person name="Mavromatis K."/>
            <person name="Markowitz V."/>
            <person name="Palaniappan K."/>
            <person name="Ivanova N."/>
            <person name="Schaumberg A."/>
            <person name="Pati A."/>
            <person name="Liolios K."/>
            <person name="Nordberg H.P."/>
            <person name="Cantor M.N."/>
            <person name="Hua S.X."/>
            <person name="Woyke T."/>
        </authorList>
    </citation>
    <scope>NUCLEOTIDE SEQUENCE [LARGE SCALE GENOMIC DNA]</scope>
    <source>
        <strain evidence="1 2">DSM 14336</strain>
    </source>
</reference>
<dbReference type="Proteomes" id="UP000018780">
    <property type="component" value="Chromosome"/>
</dbReference>
<dbReference type="KEGG" id="lmd:METH_09885"/>
<dbReference type="STRING" id="999552.METH_09885"/>
<dbReference type="EMBL" id="CP006773">
    <property type="protein sequence ID" value="AHD00946.1"/>
    <property type="molecule type" value="Genomic_DNA"/>
</dbReference>
<evidence type="ECO:0000313" key="1">
    <source>
        <dbReference type="EMBL" id="AHD00946.1"/>
    </source>
</evidence>
<dbReference type="OrthoDB" id="7274329at2"/>
<dbReference type="AlphaFoldDB" id="V9VQD8"/>
<organism evidence="1 2">
    <name type="scientific">Leisingera methylohalidivorans DSM 14336</name>
    <dbReference type="NCBI Taxonomy" id="999552"/>
    <lineage>
        <taxon>Bacteria</taxon>
        <taxon>Pseudomonadati</taxon>
        <taxon>Pseudomonadota</taxon>
        <taxon>Alphaproteobacteria</taxon>
        <taxon>Rhodobacterales</taxon>
        <taxon>Roseobacteraceae</taxon>
        <taxon>Leisingera</taxon>
    </lineage>
</organism>
<dbReference type="PATRIC" id="fig|999552.6.peg.1972"/>
<protein>
    <recommendedName>
        <fullName evidence="3">Lipoprotein</fullName>
    </recommendedName>
</protein>